<dbReference type="GO" id="GO:0004360">
    <property type="term" value="F:glutamine-fructose-6-phosphate transaminase (isomerizing) activity"/>
    <property type="evidence" value="ECO:0007669"/>
    <property type="project" value="UniProtKB-EC"/>
</dbReference>
<dbReference type="EC" id="2.6.1.16" evidence="2"/>
<dbReference type="PROSITE" id="PS51278">
    <property type="entry name" value="GATASE_TYPE_2"/>
    <property type="match status" value="1"/>
</dbReference>
<keyword evidence="7" id="KW-0315">Glutamine amidotransferase</keyword>
<organism evidence="10 11">
    <name type="scientific">Candidatus Dojkabacteria bacterium</name>
    <dbReference type="NCBI Taxonomy" id="2099670"/>
    <lineage>
        <taxon>Bacteria</taxon>
        <taxon>Candidatus Dojkabacteria</taxon>
    </lineage>
</organism>
<dbReference type="InterPro" id="IPR029055">
    <property type="entry name" value="Ntn_hydrolases_N"/>
</dbReference>
<dbReference type="FunFam" id="3.60.20.10:FF:000006">
    <property type="entry name" value="Glutamine--fructose-6-phosphate aminotransferase [isomerizing]"/>
    <property type="match status" value="1"/>
</dbReference>
<evidence type="ECO:0000256" key="1">
    <source>
        <dbReference type="ARBA" id="ARBA00001031"/>
    </source>
</evidence>
<dbReference type="InterPro" id="IPR035466">
    <property type="entry name" value="GlmS/AgaS_SIS"/>
</dbReference>
<dbReference type="InterPro" id="IPR035490">
    <property type="entry name" value="GlmS/FrlB_SIS"/>
</dbReference>
<dbReference type="InterPro" id="IPR047084">
    <property type="entry name" value="GFAT_N"/>
</dbReference>
<evidence type="ECO:0000256" key="3">
    <source>
        <dbReference type="ARBA" id="ARBA00016090"/>
    </source>
</evidence>
<dbReference type="GO" id="GO:0006002">
    <property type="term" value="P:fructose 6-phosphate metabolic process"/>
    <property type="evidence" value="ECO:0007669"/>
    <property type="project" value="TreeGrafter"/>
</dbReference>
<proteinExistence type="predicted"/>
<dbReference type="PANTHER" id="PTHR10937:SF0">
    <property type="entry name" value="GLUTAMINE--FRUCTOSE-6-PHOSPHATE TRANSAMINASE (ISOMERIZING)"/>
    <property type="match status" value="1"/>
</dbReference>
<dbReference type="InterPro" id="IPR046348">
    <property type="entry name" value="SIS_dom_sf"/>
</dbReference>
<dbReference type="GO" id="GO:0006487">
    <property type="term" value="P:protein N-linked glycosylation"/>
    <property type="evidence" value="ECO:0007669"/>
    <property type="project" value="TreeGrafter"/>
</dbReference>
<dbReference type="CDD" id="cd00714">
    <property type="entry name" value="GFAT"/>
    <property type="match status" value="1"/>
</dbReference>
<name>A0A955HZT6_9BACT</name>
<comment type="caution">
    <text evidence="10">The sequence shown here is derived from an EMBL/GenBank/DDBJ whole genome shotgun (WGS) entry which is preliminary data.</text>
</comment>
<feature type="domain" description="SIS" evidence="9">
    <location>
        <begin position="277"/>
        <end position="416"/>
    </location>
</feature>
<feature type="domain" description="Glutamine amidotransferase type-2" evidence="8">
    <location>
        <begin position="2"/>
        <end position="216"/>
    </location>
</feature>
<dbReference type="CDD" id="cd05008">
    <property type="entry name" value="SIS_GlmS_GlmD_1"/>
    <property type="match status" value="1"/>
</dbReference>
<dbReference type="InterPro" id="IPR017932">
    <property type="entry name" value="GATase_2_dom"/>
</dbReference>
<evidence type="ECO:0000256" key="2">
    <source>
        <dbReference type="ARBA" id="ARBA00012916"/>
    </source>
</evidence>
<gene>
    <name evidence="10" type="primary">glmS</name>
    <name evidence="10" type="ORF">KC685_00610</name>
</gene>
<keyword evidence="6" id="KW-0677">Repeat</keyword>
<dbReference type="PANTHER" id="PTHR10937">
    <property type="entry name" value="GLUCOSAMINE--FRUCTOSE-6-PHOSPHATE AMINOTRANSFERASE, ISOMERIZING"/>
    <property type="match status" value="1"/>
</dbReference>
<dbReference type="CDD" id="cd05009">
    <property type="entry name" value="SIS_GlmS_GlmD_2"/>
    <property type="match status" value="1"/>
</dbReference>
<dbReference type="Gene3D" id="3.40.50.10490">
    <property type="entry name" value="Glucose-6-phosphate isomerase like protein, domain 1"/>
    <property type="match status" value="2"/>
</dbReference>
<dbReference type="Pfam" id="PF01380">
    <property type="entry name" value="SIS"/>
    <property type="match status" value="2"/>
</dbReference>
<dbReference type="PROSITE" id="PS51464">
    <property type="entry name" value="SIS"/>
    <property type="match status" value="2"/>
</dbReference>
<dbReference type="GO" id="GO:0097367">
    <property type="term" value="F:carbohydrate derivative binding"/>
    <property type="evidence" value="ECO:0007669"/>
    <property type="project" value="InterPro"/>
</dbReference>
<evidence type="ECO:0000256" key="4">
    <source>
        <dbReference type="ARBA" id="ARBA00022576"/>
    </source>
</evidence>
<reference evidence="10" key="2">
    <citation type="journal article" date="2021" name="Microbiome">
        <title>Successional dynamics and alternative stable states in a saline activated sludge microbial community over 9 years.</title>
        <authorList>
            <person name="Wang Y."/>
            <person name="Ye J."/>
            <person name="Ju F."/>
            <person name="Liu L."/>
            <person name="Boyd J.A."/>
            <person name="Deng Y."/>
            <person name="Parks D.H."/>
            <person name="Jiang X."/>
            <person name="Yin X."/>
            <person name="Woodcroft B.J."/>
            <person name="Tyson G.W."/>
            <person name="Hugenholtz P."/>
            <person name="Polz M.F."/>
            <person name="Zhang T."/>
        </authorList>
    </citation>
    <scope>NUCLEOTIDE SEQUENCE</scope>
    <source>
        <strain evidence="10">HKST-UBA17</strain>
    </source>
</reference>
<dbReference type="AlphaFoldDB" id="A0A955HZT6"/>
<protein>
    <recommendedName>
        <fullName evidence="3">Glutamine--fructose-6-phosphate aminotransferase [isomerizing]</fullName>
        <ecNumber evidence="2">2.6.1.16</ecNumber>
    </recommendedName>
</protein>
<reference evidence="10" key="1">
    <citation type="submission" date="2020-04" db="EMBL/GenBank/DDBJ databases">
        <authorList>
            <person name="Zhang T."/>
        </authorList>
    </citation>
    <scope>NUCLEOTIDE SEQUENCE</scope>
    <source>
        <strain evidence="10">HKST-UBA17</strain>
    </source>
</reference>
<dbReference type="Gene3D" id="3.60.20.10">
    <property type="entry name" value="Glutamine Phosphoribosylpyrophosphate, subunit 1, domain 1"/>
    <property type="match status" value="1"/>
</dbReference>
<dbReference type="InterPro" id="IPR001347">
    <property type="entry name" value="SIS_dom"/>
</dbReference>
<dbReference type="SUPFAM" id="SSF56235">
    <property type="entry name" value="N-terminal nucleophile aminohydrolases (Ntn hydrolases)"/>
    <property type="match status" value="1"/>
</dbReference>
<evidence type="ECO:0000259" key="9">
    <source>
        <dbReference type="PROSITE" id="PS51464"/>
    </source>
</evidence>
<dbReference type="Pfam" id="PF13522">
    <property type="entry name" value="GATase_6"/>
    <property type="match status" value="1"/>
</dbReference>
<evidence type="ECO:0000313" key="11">
    <source>
        <dbReference type="Proteomes" id="UP000741282"/>
    </source>
</evidence>
<accession>A0A955HZT6</accession>
<evidence type="ECO:0000256" key="7">
    <source>
        <dbReference type="ARBA" id="ARBA00022962"/>
    </source>
</evidence>
<feature type="domain" description="SIS" evidence="9">
    <location>
        <begin position="443"/>
        <end position="579"/>
    </location>
</feature>
<keyword evidence="4 10" id="KW-0032">Aminotransferase</keyword>
<comment type="catalytic activity">
    <reaction evidence="1">
        <text>D-fructose 6-phosphate + L-glutamine = D-glucosamine 6-phosphate + L-glutamate</text>
        <dbReference type="Rhea" id="RHEA:13237"/>
        <dbReference type="ChEBI" id="CHEBI:29985"/>
        <dbReference type="ChEBI" id="CHEBI:58359"/>
        <dbReference type="ChEBI" id="CHEBI:58725"/>
        <dbReference type="ChEBI" id="CHEBI:61527"/>
        <dbReference type="EC" id="2.6.1.16"/>
    </reaction>
</comment>
<evidence type="ECO:0000256" key="6">
    <source>
        <dbReference type="ARBA" id="ARBA00022737"/>
    </source>
</evidence>
<evidence type="ECO:0000313" key="10">
    <source>
        <dbReference type="EMBL" id="MCA9376405.1"/>
    </source>
</evidence>
<evidence type="ECO:0000259" key="8">
    <source>
        <dbReference type="PROSITE" id="PS51278"/>
    </source>
</evidence>
<dbReference type="GO" id="GO:0006047">
    <property type="term" value="P:UDP-N-acetylglucosamine metabolic process"/>
    <property type="evidence" value="ECO:0007669"/>
    <property type="project" value="TreeGrafter"/>
</dbReference>
<dbReference type="SUPFAM" id="SSF53697">
    <property type="entry name" value="SIS domain"/>
    <property type="match status" value="1"/>
</dbReference>
<dbReference type="NCBIfam" id="NF001484">
    <property type="entry name" value="PRK00331.1"/>
    <property type="match status" value="1"/>
</dbReference>
<keyword evidence="5 10" id="KW-0808">Transferase</keyword>
<evidence type="ECO:0000256" key="5">
    <source>
        <dbReference type="ARBA" id="ARBA00022679"/>
    </source>
</evidence>
<dbReference type="NCBIfam" id="TIGR01135">
    <property type="entry name" value="glmS"/>
    <property type="match status" value="1"/>
</dbReference>
<dbReference type="EMBL" id="JAGQLN010000002">
    <property type="protein sequence ID" value="MCA9376405.1"/>
    <property type="molecule type" value="Genomic_DNA"/>
</dbReference>
<dbReference type="Proteomes" id="UP000741282">
    <property type="component" value="Unassembled WGS sequence"/>
</dbReference>
<sequence length="589" mass="64995">MCGIFGYIGKGPAANNIREGLKRLEYRGYDSWGIAVLEDGNIQVQKQVGTISKVDSEKLSSKAVIGVGHTRWATHGGVTEINAHPHISTDGSFTLAQNGIVENYQELKKDLINKGYEFRSQTDTEVIVRLVEEKLRTEKDLVTATRLAFNLLEGRNTIILLDRNENRIIAIRNGSPLVIGIHGNEYYLASDTLSFADKTNNIVQMKNLEMVVAHPTGIKKFDAVTGKEVEVIIEEVDIEDSKIDKEGFQHFMLKEIVEQQDSIINAVQYTDEELQPLLDAIRQAETVYTIGAGTASFSAGQIAWALRNIAEIKAIDLKSYEISGYRNLFSEKDIVIVVSQSGETADSIEAVEIAKEHGVKIVSIVNMLGSTISRISDLAYYSRSGPEICVASTKAFTAQVAWGTLVASALVGRSGEYKKEIRQLSSNLKDQFTEDTFDQYRDLAKKLKKKEHFFVLGRDSNYYIALEGALKIKEITYKHFEGFAAGELKHGVIALIDKDTPVFIITPTGEQKADLLSAAAEVKARGANVIGIGVESNELFDVHLKTNNIGSTDPISNVIPFQLIAYFLGVELGTDPDRPRNLAKSVTVK</sequence>
<dbReference type="InterPro" id="IPR005855">
    <property type="entry name" value="GFAT"/>
</dbReference>